<dbReference type="RefSeq" id="WP_073140712.1">
    <property type="nucleotide sequence ID" value="NZ_FQWQ01000004.1"/>
</dbReference>
<dbReference type="Pfam" id="PF14734">
    <property type="entry name" value="DUF4469"/>
    <property type="match status" value="1"/>
</dbReference>
<dbReference type="Gene3D" id="2.70.50.70">
    <property type="match status" value="1"/>
</dbReference>
<protein>
    <submittedName>
        <fullName evidence="3">Uncharacterized protein</fullName>
    </submittedName>
</protein>
<dbReference type="Proteomes" id="UP000184212">
    <property type="component" value="Unassembled WGS sequence"/>
</dbReference>
<feature type="domain" description="Bvu-2165-like IHF-HU-like DNA-binding" evidence="2">
    <location>
        <begin position="1"/>
        <end position="120"/>
    </location>
</feature>
<evidence type="ECO:0000313" key="3">
    <source>
        <dbReference type="EMBL" id="SHH77796.1"/>
    </source>
</evidence>
<evidence type="ECO:0000259" key="1">
    <source>
        <dbReference type="Pfam" id="PF14734"/>
    </source>
</evidence>
<sequence>MIKYSLFENRLTPDPDDQMAVVQPISTKSMEEVVDLMISRGSTVTKAEALSVMEELALAMAQLLKDGHNIVTPLFNISMSIMGKFNNAGDSYDASRHEVRVRMKAGKRLKQIVGQVKVEKVQAIIPLPLLQSFKDLTSKTESDIATPGGIGHIVGSALKFDAGDAAQGVFFTSLNGTVTKAETVADATPSKIIFIIPATLVAGEYSLSLRTIMLGNKEIREGFLLDDLTVK</sequence>
<dbReference type="InterPro" id="IPR049893">
    <property type="entry name" value="Bvu_2165-like_IHF-HU-DNA_bdg"/>
</dbReference>
<evidence type="ECO:0000313" key="4">
    <source>
        <dbReference type="Proteomes" id="UP000184212"/>
    </source>
</evidence>
<keyword evidence="4" id="KW-1185">Reference proteome</keyword>
<feature type="domain" description="DUF4469" evidence="1">
    <location>
        <begin position="133"/>
        <end position="218"/>
    </location>
</feature>
<dbReference type="AlphaFoldDB" id="A0A1M5VRA3"/>
<proteinExistence type="predicted"/>
<dbReference type="InterPro" id="IPR027824">
    <property type="entry name" value="DUF4469"/>
</dbReference>
<dbReference type="EMBL" id="FQWQ01000004">
    <property type="protein sequence ID" value="SHH77796.1"/>
    <property type="molecule type" value="Genomic_DNA"/>
</dbReference>
<organism evidence="3 4">
    <name type="scientific">Chryseolinea serpens</name>
    <dbReference type="NCBI Taxonomy" id="947013"/>
    <lineage>
        <taxon>Bacteria</taxon>
        <taxon>Pseudomonadati</taxon>
        <taxon>Bacteroidota</taxon>
        <taxon>Cytophagia</taxon>
        <taxon>Cytophagales</taxon>
        <taxon>Fulvivirgaceae</taxon>
        <taxon>Chryseolinea</taxon>
    </lineage>
</organism>
<gene>
    <name evidence="3" type="ORF">SAMN04488109_5335</name>
</gene>
<reference evidence="3 4" key="1">
    <citation type="submission" date="2016-11" db="EMBL/GenBank/DDBJ databases">
        <authorList>
            <person name="Jaros S."/>
            <person name="Januszkiewicz K."/>
            <person name="Wedrychowicz H."/>
        </authorList>
    </citation>
    <scope>NUCLEOTIDE SEQUENCE [LARGE SCALE GENOMIC DNA]</scope>
    <source>
        <strain evidence="3 4">DSM 24574</strain>
    </source>
</reference>
<name>A0A1M5VRA3_9BACT</name>
<dbReference type="Pfam" id="PF14848">
    <property type="entry name" value="HU-DNA_bdg"/>
    <property type="match status" value="1"/>
</dbReference>
<dbReference type="OrthoDB" id="1115271at2"/>
<dbReference type="CDD" id="cd12843">
    <property type="entry name" value="Bvu_2165_C_like"/>
    <property type="match status" value="1"/>
</dbReference>
<evidence type="ECO:0000259" key="2">
    <source>
        <dbReference type="Pfam" id="PF14848"/>
    </source>
</evidence>
<accession>A0A1M5VRA3</accession>